<name>A0ABY7PKK1_9ACTN</name>
<dbReference type="EMBL" id="CP115300">
    <property type="protein sequence ID" value="WBO69468.1"/>
    <property type="molecule type" value="Genomic_DNA"/>
</dbReference>
<dbReference type="CDD" id="cd09216">
    <property type="entry name" value="GH64-LPHase-like"/>
    <property type="match status" value="1"/>
</dbReference>
<dbReference type="InterPro" id="IPR037398">
    <property type="entry name" value="Glyco_hydro_64_fam"/>
</dbReference>
<dbReference type="PROSITE" id="PS52006">
    <property type="entry name" value="GH64"/>
    <property type="match status" value="1"/>
</dbReference>
<dbReference type="InterPro" id="IPR042517">
    <property type="entry name" value="Glyco_hydro_64_N_2"/>
</dbReference>
<keyword evidence="3" id="KW-0378">Hydrolase</keyword>
<dbReference type="InterPro" id="IPR037176">
    <property type="entry name" value="Osmotin/thaumatin-like_sf"/>
</dbReference>
<dbReference type="GO" id="GO:0016787">
    <property type="term" value="F:hydrolase activity"/>
    <property type="evidence" value="ECO:0007669"/>
    <property type="project" value="UniProtKB-KW"/>
</dbReference>
<dbReference type="Proteomes" id="UP001212326">
    <property type="component" value="Chromosome"/>
</dbReference>
<dbReference type="Gene3D" id="2.60.110.10">
    <property type="entry name" value="Thaumatin"/>
    <property type="match status" value="1"/>
</dbReference>
<feature type="domain" description="GH64" evidence="2">
    <location>
        <begin position="27"/>
        <end position="388"/>
    </location>
</feature>
<dbReference type="InterPro" id="IPR032477">
    <property type="entry name" value="Glyco_hydro_64"/>
</dbReference>
<reference evidence="3 4" key="1">
    <citation type="submission" date="2022-12" db="EMBL/GenBank/DDBJ databases">
        <authorList>
            <person name="Mo P."/>
        </authorList>
    </citation>
    <scope>NUCLEOTIDE SEQUENCE [LARGE SCALE GENOMIC DNA]</scope>
    <source>
        <strain evidence="3 4">HUAS 2-6</strain>
    </source>
</reference>
<evidence type="ECO:0000313" key="3">
    <source>
        <dbReference type="EMBL" id="WBO69468.1"/>
    </source>
</evidence>
<keyword evidence="4" id="KW-1185">Reference proteome</keyword>
<dbReference type="PANTHER" id="PTHR38165:SF1">
    <property type="entry name" value="GLUCANASE B"/>
    <property type="match status" value="1"/>
</dbReference>
<dbReference type="PANTHER" id="PTHR38165">
    <property type="match status" value="1"/>
</dbReference>
<evidence type="ECO:0000313" key="4">
    <source>
        <dbReference type="Proteomes" id="UP001212326"/>
    </source>
</evidence>
<evidence type="ECO:0000256" key="1">
    <source>
        <dbReference type="SAM" id="SignalP"/>
    </source>
</evidence>
<feature type="chain" id="PRO_5047116173" evidence="1">
    <location>
        <begin position="25"/>
        <end position="390"/>
    </location>
</feature>
<accession>A0ABY7PKK1</accession>
<sequence length="390" mass="41092">MPLAAAAALIGGALALGVPDPAGAAVPDTVPLNITNNSGRSEPVYVYDLGTQLSSGRQGWADAAGVFHAWPAGGTPPTPAPDVSIAGPAPGQSTTIRIPKFSGRIYFSHGQKLDFRLTTGGLVQPAVQNPSDPNRNILFNWSEYTLNDSGLWLNSTQVDMFSAPYAVGVRRADGSVSTTGHLRSGGYTGFFNALRAQPGGWAGLIQTRSDGTVLRALSPLYGVETGALPANVMDDYVGRVWQKYTNSTLTVTPFADQPGTRYFGRVSGGVMNFTDASGAVVTSFQKPDADSVFGCHKLLDAPNDTVRGPISRTLCAGFNRSTLLSSSNQPDTTPSDFYQDAVTNQYARAVHAAMADGKAYAFAFDDVGDQESLVNDGNPQQAYLTLDPLS</sequence>
<evidence type="ECO:0000259" key="2">
    <source>
        <dbReference type="PROSITE" id="PS52006"/>
    </source>
</evidence>
<proteinExistence type="predicted"/>
<keyword evidence="1" id="KW-0732">Signal</keyword>
<dbReference type="Pfam" id="PF16483">
    <property type="entry name" value="Glyco_hydro_64"/>
    <property type="match status" value="1"/>
</dbReference>
<dbReference type="Gene3D" id="3.30.920.50">
    <property type="entry name" value="Beta-1,3-glucanase, C-terminal domain"/>
    <property type="match status" value="1"/>
</dbReference>
<organism evidence="3 4">
    <name type="scientific">Streptomyces camelliae</name>
    <dbReference type="NCBI Taxonomy" id="3004093"/>
    <lineage>
        <taxon>Bacteria</taxon>
        <taxon>Bacillati</taxon>
        <taxon>Actinomycetota</taxon>
        <taxon>Actinomycetes</taxon>
        <taxon>Kitasatosporales</taxon>
        <taxon>Streptomycetaceae</taxon>
        <taxon>Streptomyces</taxon>
    </lineage>
</organism>
<protein>
    <submittedName>
        <fullName evidence="3">Glycoside hydrolase family 64 protein</fullName>
    </submittedName>
</protein>
<gene>
    <name evidence="3" type="ORF">O1G22_38385</name>
</gene>
<feature type="signal peptide" evidence="1">
    <location>
        <begin position="1"/>
        <end position="24"/>
    </location>
</feature>